<sequence length="92" mass="10938">MNSSSEVTQKASVQRLHGIDFCRAVFMILGLFYHTALIYNDGYVWRVSSSDNSIFFNYISNFIHAFRMEAFYIISGFFYLLVYTKKKRKFFK</sequence>
<dbReference type="PANTHER" id="PTHR36927:SF3">
    <property type="entry name" value="GLUCANS BIOSYNTHESIS PROTEIN C"/>
    <property type="match status" value="1"/>
</dbReference>
<feature type="domain" description="Acyltransferase 3" evidence="2">
    <location>
        <begin position="17"/>
        <end position="91"/>
    </location>
</feature>
<evidence type="ECO:0000313" key="3">
    <source>
        <dbReference type="EMBL" id="KYL34309.1"/>
    </source>
</evidence>
<dbReference type="Proteomes" id="UP000075621">
    <property type="component" value="Unassembled WGS sequence"/>
</dbReference>
<feature type="transmembrane region" description="Helical" evidence="1">
    <location>
        <begin position="59"/>
        <end position="82"/>
    </location>
</feature>
<evidence type="ECO:0000313" key="4">
    <source>
        <dbReference type="Proteomes" id="UP000075621"/>
    </source>
</evidence>
<gene>
    <name evidence="3" type="ORF">A2I98_12240</name>
</gene>
<dbReference type="PANTHER" id="PTHR36927">
    <property type="entry name" value="BLR4337 PROTEIN"/>
    <property type="match status" value="1"/>
</dbReference>
<protein>
    <recommendedName>
        <fullName evidence="2">Acyltransferase 3 domain-containing protein</fullName>
    </recommendedName>
</protein>
<dbReference type="InterPro" id="IPR002656">
    <property type="entry name" value="Acyl_transf_3_dom"/>
</dbReference>
<keyword evidence="1" id="KW-0472">Membrane</keyword>
<dbReference type="EMBL" id="LVCM01000011">
    <property type="protein sequence ID" value="KYL34309.1"/>
    <property type="molecule type" value="Genomic_DNA"/>
</dbReference>
<dbReference type="InterPro" id="IPR050623">
    <property type="entry name" value="Glucan_succinyl_AcylTrfase"/>
</dbReference>
<dbReference type="Pfam" id="PF01757">
    <property type="entry name" value="Acyl_transf_3"/>
    <property type="match status" value="1"/>
</dbReference>
<proteinExistence type="predicted"/>
<evidence type="ECO:0000256" key="1">
    <source>
        <dbReference type="SAM" id="Phobius"/>
    </source>
</evidence>
<accession>A0ABR5VTX4</accession>
<evidence type="ECO:0000259" key="2">
    <source>
        <dbReference type="Pfam" id="PF01757"/>
    </source>
</evidence>
<name>A0ABR5VTX4_9GAMM</name>
<comment type="caution">
    <text evidence="3">The sequence shown here is derived from an EMBL/GenBank/DDBJ whole genome shotgun (WGS) entry which is preliminary data.</text>
</comment>
<keyword evidence="1" id="KW-1133">Transmembrane helix</keyword>
<reference evidence="3 4" key="1">
    <citation type="submission" date="2016-03" db="EMBL/GenBank/DDBJ databases">
        <authorList>
            <person name="Zhang H."/>
            <person name="Liu R."/>
            <person name="Wang M."/>
            <person name="Wang H."/>
            <person name="Wang L."/>
            <person name="Song L."/>
        </authorList>
    </citation>
    <scope>NUCLEOTIDE SEQUENCE [LARGE SCALE GENOMIC DNA]</scope>
    <source>
        <strain evidence="3 4">DSM 16098</strain>
    </source>
</reference>
<feature type="transmembrane region" description="Helical" evidence="1">
    <location>
        <begin position="21"/>
        <end position="39"/>
    </location>
</feature>
<organism evidence="3 4">
    <name type="scientific">Pseudoalteromonas agarivorans</name>
    <dbReference type="NCBI Taxonomy" id="176102"/>
    <lineage>
        <taxon>Bacteria</taxon>
        <taxon>Pseudomonadati</taxon>
        <taxon>Pseudomonadota</taxon>
        <taxon>Gammaproteobacteria</taxon>
        <taxon>Alteromonadales</taxon>
        <taxon>Pseudoalteromonadaceae</taxon>
        <taxon>Pseudoalteromonas</taxon>
    </lineage>
</organism>
<keyword evidence="1" id="KW-0812">Transmembrane</keyword>